<name>A0A158BPS7_9BURK</name>
<dbReference type="Gene3D" id="3.30.1490.20">
    <property type="entry name" value="ATP-grasp fold, A domain"/>
    <property type="match status" value="1"/>
</dbReference>
<organism evidence="6 7">
    <name type="scientific">Caballeronia catudaia</name>
    <dbReference type="NCBI Taxonomy" id="1777136"/>
    <lineage>
        <taxon>Bacteria</taxon>
        <taxon>Pseudomonadati</taxon>
        <taxon>Pseudomonadota</taxon>
        <taxon>Betaproteobacteria</taxon>
        <taxon>Burkholderiales</taxon>
        <taxon>Burkholderiaceae</taxon>
        <taxon>Caballeronia</taxon>
    </lineage>
</organism>
<evidence type="ECO:0000313" key="6">
    <source>
        <dbReference type="EMBL" id="SAK72092.1"/>
    </source>
</evidence>
<dbReference type="Gene3D" id="3.30.470.20">
    <property type="entry name" value="ATP-grasp fold, B domain"/>
    <property type="match status" value="1"/>
</dbReference>
<keyword evidence="7" id="KW-1185">Reference proteome</keyword>
<dbReference type="GO" id="GO:0016829">
    <property type="term" value="F:lyase activity"/>
    <property type="evidence" value="ECO:0007669"/>
    <property type="project" value="UniProtKB-KW"/>
</dbReference>
<proteinExistence type="predicted"/>
<keyword evidence="3 4" id="KW-0067">ATP-binding</keyword>
<keyword evidence="6" id="KW-0456">Lyase</keyword>
<dbReference type="PANTHER" id="PTHR43585">
    <property type="entry name" value="FUMIPYRROLE BIOSYNTHESIS PROTEIN C"/>
    <property type="match status" value="1"/>
</dbReference>
<dbReference type="GO" id="GO:0046872">
    <property type="term" value="F:metal ion binding"/>
    <property type="evidence" value="ECO:0007669"/>
    <property type="project" value="InterPro"/>
</dbReference>
<feature type="domain" description="ATP-grasp" evidence="5">
    <location>
        <begin position="127"/>
        <end position="316"/>
    </location>
</feature>
<evidence type="ECO:0000313" key="7">
    <source>
        <dbReference type="Proteomes" id="UP000054870"/>
    </source>
</evidence>
<sequence>MNDCGEKLLIIDYNLSRVEEVAHMRDYARRRFNVGTVLVRGNPGAKDERLCDHLVGVDPLSPSFVAQAYDALANWRDHIRGGIVFSDNAVQSGAALLERIGLKVDSSSLALGAFSKFEYRHAEARCRDLLKSQRVMTPDCTLIRSMTDLRQFASTHPEGFVIKPSCEGNNRGVVMMRPGDSLEAALEELSPYLAAGVICEQVIPYQREYSFDGLGGLSFITEKVSVSGRYPVEVAQVLPAPLVHSEQETIRRAGECANWLVGQRDGPFHNEIKLSDDGRYAAVVEPNRRPAGMKIWTLAATVYGVDFYHLWIDSVLGEGSIPSTLMASCQAATVMLGVKQDRWFEAPDVTRGKTMFLTTLSRTAKRFGLPEGSLRSIDFSWIGPEHRFVPSVARDNSDFVGCACVSLYDSSVNIGDIVASVREYWADELESGMPADAVARDAEDRARTLA</sequence>
<keyword evidence="2 4" id="KW-0547">Nucleotide-binding</keyword>
<dbReference type="PANTHER" id="PTHR43585:SF2">
    <property type="entry name" value="ATP-GRASP ENZYME FSQD"/>
    <property type="match status" value="1"/>
</dbReference>
<evidence type="ECO:0000256" key="3">
    <source>
        <dbReference type="ARBA" id="ARBA00022840"/>
    </source>
</evidence>
<evidence type="ECO:0000259" key="5">
    <source>
        <dbReference type="PROSITE" id="PS50975"/>
    </source>
</evidence>
<keyword evidence="1" id="KW-0436">Ligase</keyword>
<comment type="caution">
    <text evidence="6">The sequence shown here is derived from an EMBL/GenBank/DDBJ whole genome shotgun (WGS) entry which is preliminary data.</text>
</comment>
<evidence type="ECO:0000256" key="1">
    <source>
        <dbReference type="ARBA" id="ARBA00022598"/>
    </source>
</evidence>
<dbReference type="SUPFAM" id="SSF56059">
    <property type="entry name" value="Glutathione synthetase ATP-binding domain-like"/>
    <property type="match status" value="1"/>
</dbReference>
<dbReference type="AlphaFoldDB" id="A0A158BPS7"/>
<dbReference type="GO" id="GO:0005524">
    <property type="term" value="F:ATP binding"/>
    <property type="evidence" value="ECO:0007669"/>
    <property type="project" value="UniProtKB-UniRule"/>
</dbReference>
<dbReference type="InterPro" id="IPR052032">
    <property type="entry name" value="ATP-dep_AA_Ligase"/>
</dbReference>
<dbReference type="Proteomes" id="UP000054870">
    <property type="component" value="Unassembled WGS sequence"/>
</dbReference>
<protein>
    <submittedName>
        <fullName evidence="6">Argininosuccinate lyase</fullName>
    </submittedName>
</protein>
<dbReference type="PROSITE" id="PS50975">
    <property type="entry name" value="ATP_GRASP"/>
    <property type="match status" value="1"/>
</dbReference>
<dbReference type="EMBL" id="FCOF02000017">
    <property type="protein sequence ID" value="SAK72092.1"/>
    <property type="molecule type" value="Genomic_DNA"/>
</dbReference>
<dbReference type="InterPro" id="IPR011761">
    <property type="entry name" value="ATP-grasp"/>
</dbReference>
<dbReference type="RefSeq" id="WP_061125664.1">
    <property type="nucleotide sequence ID" value="NZ_FCOF02000017.1"/>
</dbReference>
<gene>
    <name evidence="6" type="ORF">AWB75_03830</name>
</gene>
<reference evidence="6" key="1">
    <citation type="submission" date="2016-01" db="EMBL/GenBank/DDBJ databases">
        <authorList>
            <person name="Peeters C."/>
        </authorList>
    </citation>
    <scope>NUCLEOTIDE SEQUENCE [LARGE SCALE GENOMIC DNA]</scope>
    <source>
        <strain evidence="6">LMG 29318</strain>
    </source>
</reference>
<dbReference type="InterPro" id="IPR013815">
    <property type="entry name" value="ATP_grasp_subdomain_1"/>
</dbReference>
<evidence type="ECO:0000256" key="2">
    <source>
        <dbReference type="ARBA" id="ARBA00022741"/>
    </source>
</evidence>
<dbReference type="GO" id="GO:0016874">
    <property type="term" value="F:ligase activity"/>
    <property type="evidence" value="ECO:0007669"/>
    <property type="project" value="UniProtKB-KW"/>
</dbReference>
<accession>A0A158BPS7</accession>
<evidence type="ECO:0000256" key="4">
    <source>
        <dbReference type="PROSITE-ProRule" id="PRU00409"/>
    </source>
</evidence>